<feature type="compositionally biased region" description="Basic and acidic residues" evidence="2">
    <location>
        <begin position="125"/>
        <end position="134"/>
    </location>
</feature>
<evidence type="ECO:0000313" key="4">
    <source>
        <dbReference type="EMBL" id="AFU68208.1"/>
    </source>
</evidence>
<evidence type="ECO:0000256" key="2">
    <source>
        <dbReference type="SAM" id="MobiDB-lite"/>
    </source>
</evidence>
<dbReference type="GO" id="GO:0072344">
    <property type="term" value="P:rescue of stalled ribosome"/>
    <property type="evidence" value="ECO:0007669"/>
    <property type="project" value="TreeGrafter"/>
</dbReference>
<reference evidence="4" key="1">
    <citation type="submission" date="2006-03" db="EMBL/GenBank/DDBJ databases">
        <authorList>
            <person name="Bowman J."/>
            <person name="Ferriera S."/>
            <person name="Johnson J."/>
            <person name="Kravitz S."/>
            <person name="Halpern A."/>
            <person name="Remington K."/>
            <person name="Beeson K."/>
            <person name="Tran B."/>
            <person name="Rogers Y.-H."/>
            <person name="Friedman R."/>
            <person name="Venter J.C."/>
        </authorList>
    </citation>
    <scope>NUCLEOTIDE SEQUENCE [LARGE SCALE GENOMIC DNA]</scope>
    <source>
        <strain evidence="4">ATCC 700755</strain>
    </source>
</reference>
<dbReference type="Pfam" id="PF00472">
    <property type="entry name" value="RF-1"/>
    <property type="match status" value="1"/>
</dbReference>
<proteinExistence type="inferred from homology"/>
<feature type="domain" description="Prokaryotic-type class I peptide chain release factors" evidence="3">
    <location>
        <begin position="9"/>
        <end position="125"/>
    </location>
</feature>
<dbReference type="InterPro" id="IPR000352">
    <property type="entry name" value="Pep_chain_release_fac_I"/>
</dbReference>
<dbReference type="SUPFAM" id="SSF75620">
    <property type="entry name" value="Release factor"/>
    <property type="match status" value="1"/>
</dbReference>
<keyword evidence="5" id="KW-1185">Reference proteome</keyword>
<dbReference type="OrthoDB" id="9815709at2"/>
<sequence length="134" mass="15490">MFNKEALLRELEFQFALSGGPGGQHVNKTETKVILIWDLQKSGVFSASQKEQLQQRLASKINSEGLLKFNVSKTRSQHQNKKIAILNFEDLVKKALQKKKKRIKTKPSRSAKLKRLQKKKKHSEKKVNRQKPEL</sequence>
<dbReference type="EMBL" id="CP003879">
    <property type="protein sequence ID" value="AFU68208.1"/>
    <property type="molecule type" value="Genomic_DNA"/>
</dbReference>
<evidence type="ECO:0000259" key="3">
    <source>
        <dbReference type="Pfam" id="PF00472"/>
    </source>
</evidence>
<feature type="region of interest" description="Disordered" evidence="2">
    <location>
        <begin position="97"/>
        <end position="134"/>
    </location>
</feature>
<protein>
    <submittedName>
        <fullName evidence="4">Peptide release factor PrfH</fullName>
    </submittedName>
</protein>
<dbReference type="InterPro" id="IPR045853">
    <property type="entry name" value="Pep_chain_release_fac_I_sf"/>
</dbReference>
<dbReference type="NCBIfam" id="NF006718">
    <property type="entry name" value="PRK09256.1"/>
    <property type="match status" value="1"/>
</dbReference>
<feature type="compositionally biased region" description="Basic residues" evidence="2">
    <location>
        <begin position="97"/>
        <end position="124"/>
    </location>
</feature>
<gene>
    <name evidence="4" type="ordered locus">P700755_001274</name>
</gene>
<reference evidence="4" key="2">
    <citation type="submission" date="2012-09" db="EMBL/GenBank/DDBJ databases">
        <title>The complete sequence of Psychroflexus torquis an extreme psychrophile from sea-ice that is stimulated by light.</title>
        <authorList>
            <person name="Feng S."/>
            <person name="Powell S.M."/>
            <person name="Bowman J.P."/>
        </authorList>
    </citation>
    <scope>NUCLEOTIDE SEQUENCE [LARGE SCALE GENOMIC DNA]</scope>
    <source>
        <strain evidence="4">ATCC 700755</strain>
    </source>
</reference>
<dbReference type="GO" id="GO:0003747">
    <property type="term" value="F:translation release factor activity"/>
    <property type="evidence" value="ECO:0007669"/>
    <property type="project" value="InterPro"/>
</dbReference>
<dbReference type="HOGENOM" id="CLU_089470_3_2_10"/>
<dbReference type="GO" id="GO:0004045">
    <property type="term" value="F:peptidyl-tRNA hydrolase activity"/>
    <property type="evidence" value="ECO:0007669"/>
    <property type="project" value="TreeGrafter"/>
</dbReference>
<name>K4IED2_PSYTT</name>
<dbReference type="eggNOG" id="COG1186">
    <property type="taxonomic scope" value="Bacteria"/>
</dbReference>
<dbReference type="Gene3D" id="3.30.160.20">
    <property type="match status" value="1"/>
</dbReference>
<dbReference type="AlphaFoldDB" id="K4IED2"/>
<dbReference type="KEGG" id="ptq:P700755_001274"/>
<dbReference type="PANTHER" id="PTHR47814:SF1">
    <property type="entry name" value="PEPTIDYL-TRNA HYDROLASE ARFB"/>
    <property type="match status" value="1"/>
</dbReference>
<dbReference type="STRING" id="313595.P700755_001274"/>
<dbReference type="GO" id="GO:0043022">
    <property type="term" value="F:ribosome binding"/>
    <property type="evidence" value="ECO:0007669"/>
    <property type="project" value="TreeGrafter"/>
</dbReference>
<evidence type="ECO:0000256" key="1">
    <source>
        <dbReference type="ARBA" id="ARBA00010835"/>
    </source>
</evidence>
<dbReference type="PANTHER" id="PTHR47814">
    <property type="entry name" value="PEPTIDYL-TRNA HYDROLASE ARFB"/>
    <property type="match status" value="1"/>
</dbReference>
<dbReference type="RefSeq" id="WP_015023814.1">
    <property type="nucleotide sequence ID" value="NC_018721.1"/>
</dbReference>
<dbReference type="Proteomes" id="UP000008514">
    <property type="component" value="Chromosome"/>
</dbReference>
<organism evidence="4 5">
    <name type="scientific">Psychroflexus torquis (strain ATCC 700755 / CIP 106069 / ACAM 623)</name>
    <dbReference type="NCBI Taxonomy" id="313595"/>
    <lineage>
        <taxon>Bacteria</taxon>
        <taxon>Pseudomonadati</taxon>
        <taxon>Bacteroidota</taxon>
        <taxon>Flavobacteriia</taxon>
        <taxon>Flavobacteriales</taxon>
        <taxon>Flavobacteriaceae</taxon>
        <taxon>Psychroflexus</taxon>
    </lineage>
</organism>
<accession>K4IED2</accession>
<comment type="similarity">
    <text evidence="1">Belongs to the prokaryotic/mitochondrial release factor family.</text>
</comment>
<evidence type="ECO:0000313" key="5">
    <source>
        <dbReference type="Proteomes" id="UP000008514"/>
    </source>
</evidence>